<dbReference type="SUPFAM" id="SSF46894">
    <property type="entry name" value="C-terminal effector domain of the bipartite response regulators"/>
    <property type="match status" value="1"/>
</dbReference>
<dbReference type="GO" id="GO:0006355">
    <property type="term" value="P:regulation of DNA-templated transcription"/>
    <property type="evidence" value="ECO:0007669"/>
    <property type="project" value="InterPro"/>
</dbReference>
<keyword evidence="4 6" id="KW-0802">TPR repeat</keyword>
<dbReference type="PANTHER" id="PTHR46630:SF1">
    <property type="entry name" value="TETRATRICOPEPTIDE REPEAT PROTEIN 29"/>
    <property type="match status" value="1"/>
</dbReference>
<comment type="similarity">
    <text evidence="5">Belongs to the Rap family.</text>
</comment>
<dbReference type="Proteomes" id="UP000277579">
    <property type="component" value="Unassembled WGS sequence"/>
</dbReference>
<dbReference type="EMBL" id="RBLC01000001">
    <property type="protein sequence ID" value="RKS26594.1"/>
    <property type="molecule type" value="Genomic_DNA"/>
</dbReference>
<feature type="transmembrane region" description="Helical" evidence="7">
    <location>
        <begin position="339"/>
        <end position="358"/>
    </location>
</feature>
<dbReference type="InterPro" id="IPR011990">
    <property type="entry name" value="TPR-like_helical_dom_sf"/>
</dbReference>
<dbReference type="Gene3D" id="1.25.40.10">
    <property type="entry name" value="Tetratricopeptide repeat domain"/>
    <property type="match status" value="1"/>
</dbReference>
<comment type="caution">
    <text evidence="9">The sequence shown here is derived from an EMBL/GenBank/DDBJ whole genome shotgun (WGS) entry which is preliminary data.</text>
</comment>
<dbReference type="InterPro" id="IPR051476">
    <property type="entry name" value="Bac_ResReg_Asp_Phosphatase"/>
</dbReference>
<keyword evidence="10" id="KW-1185">Reference proteome</keyword>
<evidence type="ECO:0000256" key="8">
    <source>
        <dbReference type="SAM" id="SignalP"/>
    </source>
</evidence>
<evidence type="ECO:0000256" key="7">
    <source>
        <dbReference type="SAM" id="Phobius"/>
    </source>
</evidence>
<dbReference type="Pfam" id="PF13424">
    <property type="entry name" value="TPR_12"/>
    <property type="match status" value="1"/>
</dbReference>
<evidence type="ECO:0000313" key="9">
    <source>
        <dbReference type="EMBL" id="RKS26594.1"/>
    </source>
</evidence>
<dbReference type="GO" id="GO:0003677">
    <property type="term" value="F:DNA binding"/>
    <property type="evidence" value="ECO:0007669"/>
    <property type="project" value="InterPro"/>
</dbReference>
<comment type="subcellular location">
    <subcellularLocation>
        <location evidence="1">Cytoplasm</location>
    </subcellularLocation>
</comment>
<evidence type="ECO:0000256" key="4">
    <source>
        <dbReference type="ARBA" id="ARBA00022803"/>
    </source>
</evidence>
<dbReference type="InterPro" id="IPR016032">
    <property type="entry name" value="Sig_transdc_resp-reg_C-effctor"/>
</dbReference>
<dbReference type="PANTHER" id="PTHR46630">
    <property type="entry name" value="TETRATRICOPEPTIDE REPEAT PROTEIN 29"/>
    <property type="match status" value="1"/>
</dbReference>
<evidence type="ECO:0000256" key="2">
    <source>
        <dbReference type="ARBA" id="ARBA00022490"/>
    </source>
</evidence>
<keyword evidence="2" id="KW-0963">Cytoplasm</keyword>
<dbReference type="AlphaFoldDB" id="A0A495MKV9"/>
<feature type="repeat" description="TPR" evidence="6">
    <location>
        <begin position="113"/>
        <end position="146"/>
    </location>
</feature>
<evidence type="ECO:0000313" key="10">
    <source>
        <dbReference type="Proteomes" id="UP000277579"/>
    </source>
</evidence>
<keyword evidence="7" id="KW-1133">Transmembrane helix</keyword>
<gene>
    <name evidence="9" type="ORF">CLV94_1658</name>
</gene>
<feature type="chain" id="PRO_5019775775" evidence="8">
    <location>
        <begin position="28"/>
        <end position="554"/>
    </location>
</feature>
<keyword evidence="7" id="KW-0472">Membrane</keyword>
<evidence type="ECO:0000256" key="1">
    <source>
        <dbReference type="ARBA" id="ARBA00004496"/>
    </source>
</evidence>
<sequence length="554" mass="64799">MPKKVCRIKSAYFTFLLCLLFMPKIQANTQAHCDSLIVSGINYMWKKDHVKSLELLTQAKNLADKNRWYKQLFLATNNIGANYYTMLDYGEALNHYLESYTIAVKHLEPKYEMVVLNNIAILYSKEKNYEKANEYFKKAYDIAQENNDKLKVGLYAMNLGNVANETNNLKEARAYFNEALPLLESQPQLHILARIAIAENENLQGNSKQARTVAEELYKTTKDLEYNDIGISLLMIISKSYLNENNLDMASHYANKIFERKPNLETKINIFRLLSDINFKKEKYGLALNYRDSIIKTEGELNEIKNGKVFENSRVKFEIENYKKKIAENESKIADERKLFYSIIAVIFIIVAFIVWALRNLSIKYKQRKLIAERNEQIVLLELEKEKSDNLLLEKMFKEKETSALLEQERLKNEIELKNRKLSAKALYLSGRNELIEETLQSLSKLPEISKDPALVNHIKTLKEHLKTDDEWDSFITHFEEVNQTFLNNLKEKHPKLNSNDIRFITYIYMNLSTKEISSMLNITADACRKRKERIAARMELPHDIHLYDYLSTL</sequence>
<feature type="signal peptide" evidence="8">
    <location>
        <begin position="1"/>
        <end position="27"/>
    </location>
</feature>
<keyword evidence="8" id="KW-0732">Signal</keyword>
<reference evidence="9 10" key="1">
    <citation type="submission" date="2018-10" db="EMBL/GenBank/DDBJ databases">
        <title>Genomic Encyclopedia of Archaeal and Bacterial Type Strains, Phase II (KMG-II): from individual species to whole genera.</title>
        <authorList>
            <person name="Goeker M."/>
        </authorList>
    </citation>
    <scope>NUCLEOTIDE SEQUENCE [LARGE SCALE GENOMIC DNA]</scope>
    <source>
        <strain evidence="9 10">DSM 29537</strain>
    </source>
</reference>
<evidence type="ECO:0000256" key="3">
    <source>
        <dbReference type="ARBA" id="ARBA00022737"/>
    </source>
</evidence>
<keyword evidence="3" id="KW-0677">Repeat</keyword>
<dbReference type="SMART" id="SM00028">
    <property type="entry name" value="TPR"/>
    <property type="match status" value="5"/>
</dbReference>
<proteinExistence type="inferred from homology"/>
<evidence type="ECO:0000256" key="6">
    <source>
        <dbReference type="PROSITE-ProRule" id="PRU00339"/>
    </source>
</evidence>
<keyword evidence="7" id="KW-0812">Transmembrane</keyword>
<name>A0A495MKV9_9FLAO</name>
<dbReference type="GO" id="GO:0005737">
    <property type="term" value="C:cytoplasm"/>
    <property type="evidence" value="ECO:0007669"/>
    <property type="project" value="UniProtKB-SubCell"/>
</dbReference>
<dbReference type="OrthoDB" id="614964at2"/>
<accession>A0A495MKV9</accession>
<dbReference type="InterPro" id="IPR019734">
    <property type="entry name" value="TPR_rpt"/>
</dbReference>
<dbReference type="RefSeq" id="WP_121375903.1">
    <property type="nucleotide sequence ID" value="NZ_RBLC01000001.1"/>
</dbReference>
<dbReference type="PROSITE" id="PS50005">
    <property type="entry name" value="TPR"/>
    <property type="match status" value="1"/>
</dbReference>
<dbReference type="SUPFAM" id="SSF48452">
    <property type="entry name" value="TPR-like"/>
    <property type="match status" value="2"/>
</dbReference>
<evidence type="ECO:0000256" key="5">
    <source>
        <dbReference type="ARBA" id="ARBA00038253"/>
    </source>
</evidence>
<organism evidence="9 10">
    <name type="scientific">Flavobacterium endophyticum</name>
    <dbReference type="NCBI Taxonomy" id="1540163"/>
    <lineage>
        <taxon>Bacteria</taxon>
        <taxon>Pseudomonadati</taxon>
        <taxon>Bacteroidota</taxon>
        <taxon>Flavobacteriia</taxon>
        <taxon>Flavobacteriales</taxon>
        <taxon>Flavobacteriaceae</taxon>
        <taxon>Flavobacterium</taxon>
    </lineage>
</organism>
<protein>
    <submittedName>
        <fullName evidence="9">Tfp pilus assembly protein PilF</fullName>
    </submittedName>
</protein>